<evidence type="ECO:0000313" key="1">
    <source>
        <dbReference type="EMBL" id="KAI4357451.1"/>
    </source>
</evidence>
<keyword evidence="2" id="KW-1185">Reference proteome</keyword>
<organism evidence="1 2">
    <name type="scientific">Bauhinia variegata</name>
    <name type="common">Purple orchid tree</name>
    <name type="synonym">Phanera variegata</name>
    <dbReference type="NCBI Taxonomy" id="167791"/>
    <lineage>
        <taxon>Eukaryota</taxon>
        <taxon>Viridiplantae</taxon>
        <taxon>Streptophyta</taxon>
        <taxon>Embryophyta</taxon>
        <taxon>Tracheophyta</taxon>
        <taxon>Spermatophyta</taxon>
        <taxon>Magnoliopsida</taxon>
        <taxon>eudicotyledons</taxon>
        <taxon>Gunneridae</taxon>
        <taxon>Pentapetalae</taxon>
        <taxon>rosids</taxon>
        <taxon>fabids</taxon>
        <taxon>Fabales</taxon>
        <taxon>Fabaceae</taxon>
        <taxon>Cercidoideae</taxon>
        <taxon>Cercideae</taxon>
        <taxon>Bauhiniinae</taxon>
        <taxon>Bauhinia</taxon>
    </lineage>
</organism>
<dbReference type="EMBL" id="CM039426">
    <property type="protein sequence ID" value="KAI4357451.1"/>
    <property type="molecule type" value="Genomic_DNA"/>
</dbReference>
<gene>
    <name evidence="1" type="ORF">L6164_001399</name>
</gene>
<evidence type="ECO:0000313" key="2">
    <source>
        <dbReference type="Proteomes" id="UP000828941"/>
    </source>
</evidence>
<sequence length="239" mass="27095">MDIGSIKASNRLRAVGITIVAHLFGILAIILLLVWLLHYRGGVEYDSEDAARVLNVHPLMMFVGFIFLAGEAMMAYHTVPAERRTQKTFHMIFHLIAIIFGIVGLCAVFKFHEMYQVEDVYSLHSWIGIGTFCLFCLQWLFGFLTFFASSSSDSTRIRMAPWHISGGRALLYMAICTALTGLMERFRFLSLRPDHSEPRLFNFTGPLIFSELRLINFMGISILLFGVFVDISVALAHYV</sequence>
<dbReference type="Proteomes" id="UP000828941">
    <property type="component" value="Chromosome 1"/>
</dbReference>
<protein>
    <submittedName>
        <fullName evidence="1">Uncharacterized protein</fullName>
    </submittedName>
</protein>
<name>A0ACB9QC91_BAUVA</name>
<comment type="caution">
    <text evidence="1">The sequence shown here is derived from an EMBL/GenBank/DDBJ whole genome shotgun (WGS) entry which is preliminary data.</text>
</comment>
<reference evidence="1 2" key="1">
    <citation type="journal article" date="2022" name="DNA Res.">
        <title>Chromosomal-level genome assembly of the orchid tree Bauhinia variegata (Leguminosae; Cercidoideae) supports the allotetraploid origin hypothesis of Bauhinia.</title>
        <authorList>
            <person name="Zhong Y."/>
            <person name="Chen Y."/>
            <person name="Zheng D."/>
            <person name="Pang J."/>
            <person name="Liu Y."/>
            <person name="Luo S."/>
            <person name="Meng S."/>
            <person name="Qian L."/>
            <person name="Wei D."/>
            <person name="Dai S."/>
            <person name="Zhou R."/>
        </authorList>
    </citation>
    <scope>NUCLEOTIDE SEQUENCE [LARGE SCALE GENOMIC DNA]</scope>
    <source>
        <strain evidence="1">BV-YZ2020</strain>
    </source>
</reference>
<proteinExistence type="predicted"/>
<accession>A0ACB9QC91</accession>